<dbReference type="SMART" id="SM00715">
    <property type="entry name" value="LA"/>
    <property type="match status" value="1"/>
</dbReference>
<sequence length="361" mass="40467">MDEEWPELTKSVFKEVKLRGNITARPRAKKWEDLPVKVSYSRDQKKCAIPEVPATAVAIPSQPVNGFNGHDISHDRVDAHHFVEGNDSPPTYFSSRSCLYVRPGFVGFELPLMVPRPGFNPGILSHYRHCGLQLQICRCNSENCGACLAERLSRIRYQVEYYFGDKNFIRDRYLQEQITTDRYVPLSVILEFPRMKQLGASRELVIQACCTSAVVELNVDKGLIRRRYPFVIQNSILPTLSGFPDDSPSNGSTQPVPQSFAPFATVESPEPTTTLSVPSPVTFPVYSVANGTLNTNIMTNQHNSTVSLTQEAGWHTVERRRQVRSRASPVPQQTLKPPPGARSVSISSSFVLFRCCCSYLV</sequence>
<dbReference type="AlphaFoldDB" id="A0A5J4N6F4"/>
<dbReference type="GO" id="GO:0005634">
    <property type="term" value="C:nucleus"/>
    <property type="evidence" value="ECO:0007669"/>
    <property type="project" value="UniProtKB-SubCell"/>
</dbReference>
<dbReference type="InterPro" id="IPR036388">
    <property type="entry name" value="WH-like_DNA-bd_sf"/>
</dbReference>
<evidence type="ECO:0000313" key="7">
    <source>
        <dbReference type="EMBL" id="KAA3671121.1"/>
    </source>
</evidence>
<feature type="domain" description="HTH La-type RNA-binding" evidence="6">
    <location>
        <begin position="145"/>
        <end position="234"/>
    </location>
</feature>
<comment type="caution">
    <text evidence="7">The sequence shown here is derived from an EMBL/GenBank/DDBJ whole genome shotgun (WGS) entry which is preliminary data.</text>
</comment>
<dbReference type="PANTHER" id="PTHR22792">
    <property type="entry name" value="LUPUS LA PROTEIN-RELATED"/>
    <property type="match status" value="1"/>
</dbReference>
<organism evidence="7 8">
    <name type="scientific">Paragonimus westermani</name>
    <dbReference type="NCBI Taxonomy" id="34504"/>
    <lineage>
        <taxon>Eukaryota</taxon>
        <taxon>Metazoa</taxon>
        <taxon>Spiralia</taxon>
        <taxon>Lophotrochozoa</taxon>
        <taxon>Platyhelminthes</taxon>
        <taxon>Trematoda</taxon>
        <taxon>Digenea</taxon>
        <taxon>Plagiorchiida</taxon>
        <taxon>Troglotremata</taxon>
        <taxon>Troglotrematidae</taxon>
        <taxon>Paragonimus</taxon>
    </lineage>
</organism>
<dbReference type="SUPFAM" id="SSF46785">
    <property type="entry name" value="Winged helix' DNA-binding domain"/>
    <property type="match status" value="1"/>
</dbReference>
<evidence type="ECO:0000256" key="2">
    <source>
        <dbReference type="ARBA" id="ARBA00022884"/>
    </source>
</evidence>
<feature type="region of interest" description="Disordered" evidence="5">
    <location>
        <begin position="320"/>
        <end position="341"/>
    </location>
</feature>
<dbReference type="GO" id="GO:1990904">
    <property type="term" value="C:ribonucleoprotein complex"/>
    <property type="evidence" value="ECO:0007669"/>
    <property type="project" value="InterPro"/>
</dbReference>
<dbReference type="InterPro" id="IPR036390">
    <property type="entry name" value="WH_DNA-bd_sf"/>
</dbReference>
<evidence type="ECO:0000256" key="3">
    <source>
        <dbReference type="ARBA" id="ARBA00023242"/>
    </source>
</evidence>
<evidence type="ECO:0000256" key="4">
    <source>
        <dbReference type="PROSITE-ProRule" id="PRU00332"/>
    </source>
</evidence>
<keyword evidence="3" id="KW-0539">Nucleus</keyword>
<dbReference type="PROSITE" id="PS50961">
    <property type="entry name" value="HTH_LA"/>
    <property type="match status" value="1"/>
</dbReference>
<reference evidence="7 8" key="1">
    <citation type="journal article" date="2019" name="Gigascience">
        <title>Whole-genome sequence of the oriental lung fluke Paragonimus westermani.</title>
        <authorList>
            <person name="Oey H."/>
            <person name="Zakrzewski M."/>
            <person name="Narain K."/>
            <person name="Devi K.R."/>
            <person name="Agatsuma T."/>
            <person name="Nawaratna S."/>
            <person name="Gobert G.N."/>
            <person name="Jones M.K."/>
            <person name="Ragan M.A."/>
            <person name="McManus D.P."/>
            <person name="Krause L."/>
        </authorList>
    </citation>
    <scope>NUCLEOTIDE SEQUENCE [LARGE SCALE GENOMIC DNA]</scope>
    <source>
        <strain evidence="7 8">IND2009</strain>
    </source>
</reference>
<dbReference type="Pfam" id="PF05383">
    <property type="entry name" value="La"/>
    <property type="match status" value="1"/>
</dbReference>
<dbReference type="GO" id="GO:0003723">
    <property type="term" value="F:RNA binding"/>
    <property type="evidence" value="ECO:0007669"/>
    <property type="project" value="UniProtKB-UniRule"/>
</dbReference>
<comment type="subcellular location">
    <subcellularLocation>
        <location evidence="1">Nucleus</location>
    </subcellularLocation>
</comment>
<dbReference type="GO" id="GO:0006396">
    <property type="term" value="P:RNA processing"/>
    <property type="evidence" value="ECO:0007669"/>
    <property type="project" value="InterPro"/>
</dbReference>
<dbReference type="EMBL" id="QNGE01007241">
    <property type="protein sequence ID" value="KAA3671121.1"/>
    <property type="molecule type" value="Genomic_DNA"/>
</dbReference>
<proteinExistence type="predicted"/>
<accession>A0A5J4N6F4</accession>
<evidence type="ECO:0000259" key="6">
    <source>
        <dbReference type="PROSITE" id="PS50961"/>
    </source>
</evidence>
<dbReference type="Proteomes" id="UP000324629">
    <property type="component" value="Unassembled WGS sequence"/>
</dbReference>
<evidence type="ECO:0000256" key="5">
    <source>
        <dbReference type="SAM" id="MobiDB-lite"/>
    </source>
</evidence>
<gene>
    <name evidence="7" type="ORF">DEA37_0006156</name>
</gene>
<dbReference type="InterPro" id="IPR002344">
    <property type="entry name" value="Lupus_La"/>
</dbReference>
<dbReference type="CDD" id="cd07323">
    <property type="entry name" value="LAM"/>
    <property type="match status" value="1"/>
</dbReference>
<protein>
    <recommendedName>
        <fullName evidence="6">HTH La-type RNA-binding domain-containing protein</fullName>
    </recommendedName>
</protein>
<dbReference type="InterPro" id="IPR006630">
    <property type="entry name" value="La_HTH"/>
</dbReference>
<evidence type="ECO:0000256" key="1">
    <source>
        <dbReference type="ARBA" id="ARBA00004123"/>
    </source>
</evidence>
<evidence type="ECO:0000313" key="8">
    <source>
        <dbReference type="Proteomes" id="UP000324629"/>
    </source>
</evidence>
<keyword evidence="2 4" id="KW-0694">RNA-binding</keyword>
<name>A0A5J4N6F4_9TREM</name>
<dbReference type="Gene3D" id="1.10.10.10">
    <property type="entry name" value="Winged helix-like DNA-binding domain superfamily/Winged helix DNA-binding domain"/>
    <property type="match status" value="1"/>
</dbReference>
<keyword evidence="8" id="KW-1185">Reference proteome</keyword>
<dbReference type="InterPro" id="IPR045180">
    <property type="entry name" value="La_dom_prot"/>
</dbReference>
<dbReference type="PRINTS" id="PR00302">
    <property type="entry name" value="LUPUSLA"/>
</dbReference>